<dbReference type="EMBL" id="SWMS01000003">
    <property type="protein sequence ID" value="TKG72130.1"/>
    <property type="molecule type" value="Genomic_DNA"/>
</dbReference>
<keyword evidence="4" id="KW-1185">Reference proteome</keyword>
<dbReference type="SUPFAM" id="SSF50475">
    <property type="entry name" value="FMN-binding split barrel"/>
    <property type="match status" value="1"/>
</dbReference>
<dbReference type="InterPro" id="IPR052019">
    <property type="entry name" value="F420H2_bilvrd_red/Heme_oxyg"/>
</dbReference>
<evidence type="ECO:0000259" key="2">
    <source>
        <dbReference type="Pfam" id="PF01243"/>
    </source>
</evidence>
<dbReference type="PANTHER" id="PTHR35176:SF6">
    <property type="entry name" value="HEME OXYGENASE HI_0854-RELATED"/>
    <property type="match status" value="1"/>
</dbReference>
<accession>A0ABY2S8A8</accession>
<proteinExistence type="predicted"/>
<evidence type="ECO:0000313" key="4">
    <source>
        <dbReference type="Proteomes" id="UP000309992"/>
    </source>
</evidence>
<gene>
    <name evidence="3" type="ORF">FCN18_07645</name>
</gene>
<dbReference type="Gene3D" id="2.30.110.10">
    <property type="entry name" value="Electron Transport, Fmn-binding Protein, Chain A"/>
    <property type="match status" value="1"/>
</dbReference>
<dbReference type="Pfam" id="PF01243">
    <property type="entry name" value="PNPOx_N"/>
    <property type="match status" value="1"/>
</dbReference>
<evidence type="ECO:0000313" key="3">
    <source>
        <dbReference type="EMBL" id="TKG72130.1"/>
    </source>
</evidence>
<reference evidence="3 4" key="1">
    <citation type="journal article" date="2015" name="Antonie Van Leeuwenhoek">
        <title>Prauserella endophytica sp. nov., an endophytic actinobacterium isolated from Tamarix taklamakanensis.</title>
        <authorList>
            <person name="Liu J.M."/>
            <person name="Habden X."/>
            <person name="Guo L."/>
            <person name="Tuo L."/>
            <person name="Jiang Z.K."/>
            <person name="Liu S.W."/>
            <person name="Liu X.F."/>
            <person name="Chen L."/>
            <person name="Li R.F."/>
            <person name="Zhang Y.Q."/>
            <person name="Sun C.H."/>
        </authorList>
    </citation>
    <scope>NUCLEOTIDE SEQUENCE [LARGE SCALE GENOMIC DNA]</scope>
    <source>
        <strain evidence="3 4">CGMCC 4.7182</strain>
    </source>
</reference>
<dbReference type="InterPro" id="IPR012349">
    <property type="entry name" value="Split_barrel_FMN-bd"/>
</dbReference>
<organism evidence="3 4">
    <name type="scientific">Prauserella endophytica</name>
    <dbReference type="NCBI Taxonomy" id="1592324"/>
    <lineage>
        <taxon>Bacteria</taxon>
        <taxon>Bacillati</taxon>
        <taxon>Actinomycetota</taxon>
        <taxon>Actinomycetes</taxon>
        <taxon>Pseudonocardiales</taxon>
        <taxon>Pseudonocardiaceae</taxon>
        <taxon>Prauserella</taxon>
        <taxon>Prauserella coralliicola group</taxon>
    </lineage>
</organism>
<dbReference type="InterPro" id="IPR011576">
    <property type="entry name" value="Pyridox_Oxase_N"/>
</dbReference>
<feature type="domain" description="Pyridoxamine 5'-phosphate oxidase N-terminal" evidence="2">
    <location>
        <begin position="10"/>
        <end position="100"/>
    </location>
</feature>
<keyword evidence="1" id="KW-0560">Oxidoreductase</keyword>
<dbReference type="RefSeq" id="WP_137094111.1">
    <property type="nucleotide sequence ID" value="NZ_SWMS01000003.1"/>
</dbReference>
<name>A0ABY2S8A8_9PSEU</name>
<sequence>MTTNTQDKTTRQVLEAIRKRSFCTLATTSPAHRPHVAGVLYQAVGSTLYVSTLRGSRKARNIAANPNVGVCVPVRRLPFGPPSSVQLQAVADILALDDPHLLRLVEDGALPAITKHGELTEPDGCFLRVTPVSRLNTYGVGMPLLTFLRDPLHALGTVELSGLKS</sequence>
<evidence type="ECO:0000256" key="1">
    <source>
        <dbReference type="ARBA" id="ARBA00023002"/>
    </source>
</evidence>
<dbReference type="PANTHER" id="PTHR35176">
    <property type="entry name" value="HEME OXYGENASE HI_0854-RELATED"/>
    <property type="match status" value="1"/>
</dbReference>
<comment type="caution">
    <text evidence="3">The sequence shown here is derived from an EMBL/GenBank/DDBJ whole genome shotgun (WGS) entry which is preliminary data.</text>
</comment>
<protein>
    <recommendedName>
        <fullName evidence="2">Pyridoxamine 5'-phosphate oxidase N-terminal domain-containing protein</fullName>
    </recommendedName>
</protein>
<dbReference type="Proteomes" id="UP000309992">
    <property type="component" value="Unassembled WGS sequence"/>
</dbReference>